<reference evidence="4" key="2">
    <citation type="submission" date="2023-05" db="EMBL/GenBank/DDBJ databases">
        <authorList>
            <consortium name="Lawrence Berkeley National Laboratory"/>
            <person name="Steindorff A."/>
            <person name="Hensen N."/>
            <person name="Bonometti L."/>
            <person name="Westerberg I."/>
            <person name="Brannstrom I.O."/>
            <person name="Guillou S."/>
            <person name="Cros-Aarteil S."/>
            <person name="Calhoun S."/>
            <person name="Haridas S."/>
            <person name="Kuo A."/>
            <person name="Mondo S."/>
            <person name="Pangilinan J."/>
            <person name="Riley R."/>
            <person name="Labutti K."/>
            <person name="Andreopoulos B."/>
            <person name="Lipzen A."/>
            <person name="Chen C."/>
            <person name="Yanf M."/>
            <person name="Daum C."/>
            <person name="Ng V."/>
            <person name="Clum A."/>
            <person name="Ohm R."/>
            <person name="Martin F."/>
            <person name="Silar P."/>
            <person name="Natvig D."/>
            <person name="Lalanne C."/>
            <person name="Gautier V."/>
            <person name="Ament-Velasquez S.L."/>
            <person name="Kruys A."/>
            <person name="Hutchinson M.I."/>
            <person name="Powell A.J."/>
            <person name="Barry K."/>
            <person name="Miller A.N."/>
            <person name="Grigoriev I.V."/>
            <person name="Debuchy R."/>
            <person name="Gladieux P."/>
            <person name="Thoren M.H."/>
            <person name="Johannesson H."/>
        </authorList>
    </citation>
    <scope>NUCLEOTIDE SEQUENCE</scope>
    <source>
        <strain evidence="4">CBS 538.74</strain>
    </source>
</reference>
<dbReference type="SUPFAM" id="SSF56601">
    <property type="entry name" value="beta-lactamase/transpeptidase-like"/>
    <property type="match status" value="1"/>
</dbReference>
<feature type="chain" id="PRO_5042934663" evidence="1">
    <location>
        <begin position="22"/>
        <end position="571"/>
    </location>
</feature>
<comment type="caution">
    <text evidence="4">The sequence shown here is derived from an EMBL/GenBank/DDBJ whole genome shotgun (WGS) entry which is preliminary data.</text>
</comment>
<dbReference type="InterPro" id="IPR051478">
    <property type="entry name" value="Beta-lactamase-like_AB/R"/>
</dbReference>
<organism evidence="4 5">
    <name type="scientific">Chaetomidium leptoderma</name>
    <dbReference type="NCBI Taxonomy" id="669021"/>
    <lineage>
        <taxon>Eukaryota</taxon>
        <taxon>Fungi</taxon>
        <taxon>Dikarya</taxon>
        <taxon>Ascomycota</taxon>
        <taxon>Pezizomycotina</taxon>
        <taxon>Sordariomycetes</taxon>
        <taxon>Sordariomycetidae</taxon>
        <taxon>Sordariales</taxon>
        <taxon>Chaetomiaceae</taxon>
        <taxon>Chaetomidium</taxon>
    </lineage>
</organism>
<keyword evidence="5" id="KW-1185">Reference proteome</keyword>
<sequence length="571" mass="61317">MRFASSCVTLALGFISTFSWAQNCPLLGPAYLAATDVASPAFIAAKAKFDDAVASSTQINKEKVFFAVEIYSSGSKDAGSIHRYYNTPPAQNGAVNVGPDTLFRINSISKVVTVYTMLSKLSYKYWHEPVTKYIPELANAQPQDVSDVDWSEVTLGSLASQISGISRDYALRDASSVLPAVPGLRTLKDSEVVRCGSGLLKPGPCSRAESMRYVLQTWPLASSYRTPNYSNMAFQLLAYAVESITGTPFQDLVTEQILNPLNLTRTFVTHPGNDSNAVVVDGWDIDFGDLDPGAGYYSTLTDLTTLGRSILNSTLLPALTTHKWLKPITHTSSLRFSLGSPWEILRESVPVTTTQTQTTETRRVVDFYTKQGGGGDSYTSLLGLSPDHDLGISILTAGKGSETTMLALRQLFVDVWLAAAEQAGRDQAGVNFAGNYTLGDGDNNSSLVVLSLQPDEPALMLSAMVSNGTDVLELLRGTTGLGGEPGEARLWFYPMGLVAGGDCRKRIAFRAAAGLAGRSADENCASWATGDRLRWGNYPADELVFETGPDGKARAVEVPVLGATLKRVGPV</sequence>
<protein>
    <submittedName>
        <fullName evidence="4">Beta-lactamase/transpeptidase-like protein</fullName>
    </submittedName>
</protein>
<dbReference type="Proteomes" id="UP001302745">
    <property type="component" value="Unassembled WGS sequence"/>
</dbReference>
<proteinExistence type="predicted"/>
<dbReference type="PANTHER" id="PTHR22935:SF97">
    <property type="entry name" value="BETA-LACTAMASE-RELATED DOMAIN-CONTAINING PROTEIN"/>
    <property type="match status" value="1"/>
</dbReference>
<evidence type="ECO:0000259" key="2">
    <source>
        <dbReference type="Pfam" id="PF00144"/>
    </source>
</evidence>
<name>A0AAN6VNU4_9PEZI</name>
<dbReference type="Gene3D" id="3.40.710.10">
    <property type="entry name" value="DD-peptidase/beta-lactamase superfamily"/>
    <property type="match status" value="1"/>
</dbReference>
<keyword evidence="1" id="KW-0732">Signal</keyword>
<dbReference type="Pfam" id="PF26335">
    <property type="entry name" value="ARB_00930_C"/>
    <property type="match status" value="1"/>
</dbReference>
<feature type="signal peptide" evidence="1">
    <location>
        <begin position="1"/>
        <end position="21"/>
    </location>
</feature>
<dbReference type="InterPro" id="IPR012338">
    <property type="entry name" value="Beta-lactam/transpept-like"/>
</dbReference>
<gene>
    <name evidence="4" type="ORF">C8A00DRAFT_14215</name>
</gene>
<evidence type="ECO:0000259" key="3">
    <source>
        <dbReference type="Pfam" id="PF26335"/>
    </source>
</evidence>
<dbReference type="Pfam" id="PF00144">
    <property type="entry name" value="Beta-lactamase"/>
    <property type="match status" value="1"/>
</dbReference>
<dbReference type="InterPro" id="IPR058664">
    <property type="entry name" value="ARB_00930-like_C"/>
</dbReference>
<evidence type="ECO:0000313" key="5">
    <source>
        <dbReference type="Proteomes" id="UP001302745"/>
    </source>
</evidence>
<reference evidence="4" key="1">
    <citation type="journal article" date="2023" name="Mol. Phylogenet. Evol.">
        <title>Genome-scale phylogeny and comparative genomics of the fungal order Sordariales.</title>
        <authorList>
            <person name="Hensen N."/>
            <person name="Bonometti L."/>
            <person name="Westerberg I."/>
            <person name="Brannstrom I.O."/>
            <person name="Guillou S."/>
            <person name="Cros-Aarteil S."/>
            <person name="Calhoun S."/>
            <person name="Haridas S."/>
            <person name="Kuo A."/>
            <person name="Mondo S."/>
            <person name="Pangilinan J."/>
            <person name="Riley R."/>
            <person name="LaButti K."/>
            <person name="Andreopoulos B."/>
            <person name="Lipzen A."/>
            <person name="Chen C."/>
            <person name="Yan M."/>
            <person name="Daum C."/>
            <person name="Ng V."/>
            <person name="Clum A."/>
            <person name="Steindorff A."/>
            <person name="Ohm R.A."/>
            <person name="Martin F."/>
            <person name="Silar P."/>
            <person name="Natvig D.O."/>
            <person name="Lalanne C."/>
            <person name="Gautier V."/>
            <person name="Ament-Velasquez S.L."/>
            <person name="Kruys A."/>
            <person name="Hutchinson M.I."/>
            <person name="Powell A.J."/>
            <person name="Barry K."/>
            <person name="Miller A.N."/>
            <person name="Grigoriev I.V."/>
            <person name="Debuchy R."/>
            <person name="Gladieux P."/>
            <person name="Hiltunen Thoren M."/>
            <person name="Johannesson H."/>
        </authorList>
    </citation>
    <scope>NUCLEOTIDE SEQUENCE</scope>
    <source>
        <strain evidence="4">CBS 538.74</strain>
    </source>
</reference>
<dbReference type="AlphaFoldDB" id="A0AAN6VNU4"/>
<dbReference type="InterPro" id="IPR001466">
    <property type="entry name" value="Beta-lactam-related"/>
</dbReference>
<accession>A0AAN6VNU4</accession>
<feature type="domain" description="Beta-lactamase-like ARB-00930-like C-terminal" evidence="3">
    <location>
        <begin position="425"/>
        <end position="568"/>
    </location>
</feature>
<feature type="domain" description="Beta-lactamase-related" evidence="2">
    <location>
        <begin position="94"/>
        <end position="403"/>
    </location>
</feature>
<evidence type="ECO:0000256" key="1">
    <source>
        <dbReference type="SAM" id="SignalP"/>
    </source>
</evidence>
<evidence type="ECO:0000313" key="4">
    <source>
        <dbReference type="EMBL" id="KAK4154675.1"/>
    </source>
</evidence>
<dbReference type="EMBL" id="MU856905">
    <property type="protein sequence ID" value="KAK4154675.1"/>
    <property type="molecule type" value="Genomic_DNA"/>
</dbReference>
<dbReference type="PANTHER" id="PTHR22935">
    <property type="entry name" value="PENICILLIN-BINDING PROTEIN"/>
    <property type="match status" value="1"/>
</dbReference>